<keyword evidence="2" id="KW-1185">Reference proteome</keyword>
<name>A0A6A7ASU7_9PLEO</name>
<sequence length="151" mass="17448">MATHIRMMHCYQYTSLGRSTRVFALGTLRYLSRYSNVDSEAAALWSDSTDRRGRQTVSTSSIPSPPAGGLFDLRDVRLFAVDWRFTMSVTTLTVDRMNRVWLGPQSCRPLKEDASHYHYDNHVYASTQKTANRVVFGFLVRYSLLRHDKYL</sequence>
<reference evidence="1" key="1">
    <citation type="submission" date="2020-01" db="EMBL/GenBank/DDBJ databases">
        <authorList>
            <consortium name="DOE Joint Genome Institute"/>
            <person name="Haridas S."/>
            <person name="Albert R."/>
            <person name="Binder M."/>
            <person name="Bloem J."/>
            <person name="Labutti K."/>
            <person name="Salamov A."/>
            <person name="Andreopoulos B."/>
            <person name="Baker S.E."/>
            <person name="Barry K."/>
            <person name="Bills G."/>
            <person name="Bluhm B.H."/>
            <person name="Cannon C."/>
            <person name="Castanera R."/>
            <person name="Culley D.E."/>
            <person name="Daum C."/>
            <person name="Ezra D."/>
            <person name="Gonzalez J.B."/>
            <person name="Henrissat B."/>
            <person name="Kuo A."/>
            <person name="Liang C."/>
            <person name="Lipzen A."/>
            <person name="Lutzoni F."/>
            <person name="Magnuson J."/>
            <person name="Mondo S."/>
            <person name="Nolan M."/>
            <person name="Ohm R."/>
            <person name="Pangilinan J."/>
            <person name="Park H.-J."/>
            <person name="Ramirez L."/>
            <person name="Alfaro M."/>
            <person name="Sun H."/>
            <person name="Tritt A."/>
            <person name="Yoshinaga Y."/>
            <person name="Zwiers L.-H."/>
            <person name="Turgeon B.G."/>
            <person name="Goodwin S.B."/>
            <person name="Spatafora J.W."/>
            <person name="Crous P.W."/>
            <person name="Grigoriev I.V."/>
        </authorList>
    </citation>
    <scope>NUCLEOTIDE SEQUENCE</scope>
    <source>
        <strain evidence="1">IPT5</strain>
    </source>
</reference>
<evidence type="ECO:0000313" key="1">
    <source>
        <dbReference type="EMBL" id="KAF2845824.1"/>
    </source>
</evidence>
<dbReference type="EMBL" id="MU006341">
    <property type="protein sequence ID" value="KAF2845824.1"/>
    <property type="molecule type" value="Genomic_DNA"/>
</dbReference>
<evidence type="ECO:0000313" key="2">
    <source>
        <dbReference type="Proteomes" id="UP000799423"/>
    </source>
</evidence>
<dbReference type="Proteomes" id="UP000799423">
    <property type="component" value="Unassembled WGS sequence"/>
</dbReference>
<dbReference type="AlphaFoldDB" id="A0A6A7ASU7"/>
<gene>
    <name evidence="1" type="ORF">T440DRAFT_253923</name>
</gene>
<proteinExistence type="predicted"/>
<accession>A0A6A7ASU7</accession>
<organism evidence="1 2">
    <name type="scientific">Plenodomus tracheiphilus IPT5</name>
    <dbReference type="NCBI Taxonomy" id="1408161"/>
    <lineage>
        <taxon>Eukaryota</taxon>
        <taxon>Fungi</taxon>
        <taxon>Dikarya</taxon>
        <taxon>Ascomycota</taxon>
        <taxon>Pezizomycotina</taxon>
        <taxon>Dothideomycetes</taxon>
        <taxon>Pleosporomycetidae</taxon>
        <taxon>Pleosporales</taxon>
        <taxon>Pleosporineae</taxon>
        <taxon>Leptosphaeriaceae</taxon>
        <taxon>Plenodomus</taxon>
    </lineage>
</organism>
<protein>
    <submittedName>
        <fullName evidence="1">Uncharacterized protein</fullName>
    </submittedName>
</protein>